<evidence type="ECO:0000256" key="4">
    <source>
        <dbReference type="ARBA" id="ARBA00004418"/>
    </source>
</evidence>
<dbReference type="GO" id="GO:0008131">
    <property type="term" value="F:primary methylamine oxidase activity"/>
    <property type="evidence" value="ECO:0007669"/>
    <property type="project" value="UniProtKB-EC"/>
</dbReference>
<evidence type="ECO:0000256" key="13">
    <source>
        <dbReference type="ARBA" id="ARBA00023211"/>
    </source>
</evidence>
<dbReference type="GO" id="GO:0005507">
    <property type="term" value="F:copper ion binding"/>
    <property type="evidence" value="ECO:0007669"/>
    <property type="project" value="InterPro"/>
</dbReference>
<keyword evidence="12 17" id="KW-0186">Copper</keyword>
<dbReference type="InterPro" id="IPR012854">
    <property type="entry name" value="Cu_amine_oxidase-like_N"/>
</dbReference>
<feature type="modified residue" description="2',4',5'-topaquinone" evidence="16">
    <location>
        <position position="541"/>
    </location>
</feature>
<comment type="catalytic activity">
    <reaction evidence="14">
        <text>a primary methyl amine + O2 + H2O = an aldehyde + H2O2 + NH4(+)</text>
        <dbReference type="Rhea" id="RHEA:16153"/>
        <dbReference type="ChEBI" id="CHEBI:15377"/>
        <dbReference type="ChEBI" id="CHEBI:15379"/>
        <dbReference type="ChEBI" id="CHEBI:16240"/>
        <dbReference type="ChEBI" id="CHEBI:17478"/>
        <dbReference type="ChEBI" id="CHEBI:28938"/>
        <dbReference type="ChEBI" id="CHEBI:228804"/>
        <dbReference type="EC" id="1.4.3.21"/>
    </reaction>
</comment>
<dbReference type="GO" id="GO:0048038">
    <property type="term" value="F:quinone binding"/>
    <property type="evidence" value="ECO:0007669"/>
    <property type="project" value="InterPro"/>
</dbReference>
<feature type="domain" description="Copper amine oxidase catalytic" evidence="19">
    <location>
        <begin position="382"/>
        <end position="795"/>
    </location>
</feature>
<reference evidence="23 24" key="1">
    <citation type="journal article" date="2011" name="Stand. Genomic Sci.">
        <title>Complete genome of the onion pathogen Enterobacter cloacae EcWSU1.</title>
        <authorList>
            <person name="Humann J.L."/>
            <person name="Wildung M."/>
            <person name="Cheng C.H."/>
            <person name="Lee T."/>
            <person name="Stewart J.E."/>
            <person name="Drew J.C."/>
            <person name="Triplett E.W."/>
            <person name="Main D."/>
            <person name="Schroeder B.K."/>
        </authorList>
    </citation>
    <scope>NUCLEOTIDE SEQUENCE [LARGE SCALE GENOMIC DNA]</scope>
    <source>
        <strain evidence="23 24">EcWSU1</strain>
    </source>
</reference>
<dbReference type="PANTHER" id="PTHR10638:SF41">
    <property type="entry name" value="AMINE OXIDASE"/>
    <property type="match status" value="1"/>
</dbReference>
<dbReference type="PANTHER" id="PTHR10638">
    <property type="entry name" value="COPPER AMINE OXIDASE"/>
    <property type="match status" value="1"/>
</dbReference>
<evidence type="ECO:0000256" key="6">
    <source>
        <dbReference type="ARBA" id="ARBA00011738"/>
    </source>
</evidence>
<dbReference type="GO" id="GO:0042597">
    <property type="term" value="C:periplasmic space"/>
    <property type="evidence" value="ECO:0007669"/>
    <property type="project" value="UniProtKB-SubCell"/>
</dbReference>
<dbReference type="KEGG" id="eec:EcWSU1_02051"/>
<evidence type="ECO:0000256" key="5">
    <source>
        <dbReference type="ARBA" id="ARBA00007983"/>
    </source>
</evidence>
<dbReference type="NCBIfam" id="NF011285">
    <property type="entry name" value="PRK14696.1"/>
    <property type="match status" value="1"/>
</dbReference>
<dbReference type="EC" id="1.4.3.-" evidence="17"/>
<dbReference type="eggNOG" id="COG3733">
    <property type="taxonomic scope" value="Bacteria"/>
</dbReference>
<dbReference type="PROSITE" id="PS01165">
    <property type="entry name" value="COPPER_AMINE_OXID_2"/>
    <property type="match status" value="1"/>
</dbReference>
<evidence type="ECO:0000259" key="20">
    <source>
        <dbReference type="Pfam" id="PF02727"/>
    </source>
</evidence>
<evidence type="ECO:0000256" key="14">
    <source>
        <dbReference type="ARBA" id="ARBA00048032"/>
    </source>
</evidence>
<dbReference type="InterPro" id="IPR016182">
    <property type="entry name" value="Cu_amine_oxidase_N-reg"/>
</dbReference>
<name>G8LNM2_9ENTR</name>
<evidence type="ECO:0000256" key="15">
    <source>
        <dbReference type="PIRSR" id="PIRSR600269-50"/>
    </source>
</evidence>
<dbReference type="SUPFAM" id="SSF55383">
    <property type="entry name" value="Copper amine oxidase, domain N"/>
    <property type="match status" value="1"/>
</dbReference>
<sequence>MILPRSFFNLARLTNNLADAGKRFSRAPVRIRLSQHNKHNKMRSTMGSNSSFSARRTALAMAVALCCAWQSPVFAHGSEAHMVPMDKTLQAFGADVQWDDYAQMFTIAKDGAYVKVKPGAKTAIVNGKTLTLQVPVVMKGKKAFISETFINDVFQSGLDQTFQVEKRPHPLNALTADEIKQAVEIVKGSSDFKPNTRFTQIALAEPEKAKVWDFVLNGTAVDSPRQANITMLDGKHVIESLVDLKDKKILRWDAVKDAHGMVLLDDFATVQQIINESAEFAEVLKKRGITDTKKVITTPLTVGYFDGKDGLKQEDRLLKVVSYLDVGDGNYWAHPIENLVAVVDLEQKKIQKIEEGAVVPVPMTPRPYDGRDRINTPKKPLDIIEPEGKNYTITGDMIHWQNWDFHLSLDSRVGPMISTITYNDNGKKRQIMYQGSLGGMIVPYGDPDVGWYFKAYLDSGDYGMGTLTSPLVRGKDVPSNAVMLNETIADYTGAPMEIPRAIAIFERYAGPEYKHQEMGQPNVSTERRELVIRWVSTVGNYDYIFDWVFHENGTIGIDAGATGIEAVKGVQAKTMHDPTAKDDTRYGTLIDHNIVGTTHQHIYNFRLDMDVDGINNTLVAMDPQVKPNTAGGPRTSTMQINQYAIDTEQQAAQKFDPGTIRLLSNTSKENRMGNPISYQIIPYAGGTHPVATGAKFAPDEWIYHRLSFMDKQLWVTRYHPDEMYPEGKFPNRSTHDTGLGKYSKDNESLNDQDDVVWMTTGTTHVARAEEWPIMPTEWVHTLLKPWNFFDETPTLGRKKDEQK</sequence>
<dbReference type="GO" id="GO:0009308">
    <property type="term" value="P:amine metabolic process"/>
    <property type="evidence" value="ECO:0007669"/>
    <property type="project" value="UniProtKB-UniRule"/>
</dbReference>
<organism evidence="23 24">
    <name type="scientific">Enterobacter ludwigii</name>
    <dbReference type="NCBI Taxonomy" id="299767"/>
    <lineage>
        <taxon>Bacteria</taxon>
        <taxon>Pseudomonadati</taxon>
        <taxon>Pseudomonadota</taxon>
        <taxon>Gammaproteobacteria</taxon>
        <taxon>Enterobacterales</taxon>
        <taxon>Enterobacteriaceae</taxon>
        <taxon>Enterobacter</taxon>
        <taxon>Enterobacter cloacae complex</taxon>
    </lineage>
</organism>
<dbReference type="Gene3D" id="3.10.450.40">
    <property type="match status" value="2"/>
</dbReference>
<dbReference type="PROSITE" id="PS01164">
    <property type="entry name" value="COPPER_AMINE_OXID_1"/>
    <property type="match status" value="1"/>
</dbReference>
<keyword evidence="8" id="KW-0732">Signal</keyword>
<comment type="subcellular location">
    <subcellularLocation>
        <location evidence="4">Periplasm</location>
    </subcellularLocation>
</comment>
<evidence type="ECO:0000256" key="12">
    <source>
        <dbReference type="ARBA" id="ARBA00023008"/>
    </source>
</evidence>
<feature type="region of interest" description="Disordered" evidence="18">
    <location>
        <begin position="727"/>
        <end position="747"/>
    </location>
</feature>
<comment type="subunit">
    <text evidence="6">Homodimer.</text>
</comment>
<keyword evidence="10 15" id="KW-0801">TPQ</keyword>
<evidence type="ECO:0000256" key="1">
    <source>
        <dbReference type="ARBA" id="ARBA00001913"/>
    </source>
</evidence>
<evidence type="ECO:0000313" key="23">
    <source>
        <dbReference type="EMBL" id="AEW73488.1"/>
    </source>
</evidence>
<keyword evidence="9" id="KW-0574">Periplasm</keyword>
<dbReference type="InterPro" id="IPR036460">
    <property type="entry name" value="Cu_amine_oxidase_C_sf"/>
</dbReference>
<dbReference type="Gene3D" id="2.70.98.20">
    <property type="entry name" value="Copper amine oxidase, catalytic domain"/>
    <property type="match status" value="1"/>
</dbReference>
<evidence type="ECO:0000259" key="22">
    <source>
        <dbReference type="Pfam" id="PF07833"/>
    </source>
</evidence>
<comment type="cofactor">
    <cofactor evidence="2">
        <name>Cu cation</name>
        <dbReference type="ChEBI" id="CHEBI:23378"/>
    </cofactor>
</comment>
<evidence type="ECO:0000256" key="17">
    <source>
        <dbReference type="RuleBase" id="RU000672"/>
    </source>
</evidence>
<evidence type="ECO:0000259" key="21">
    <source>
        <dbReference type="Pfam" id="PF02728"/>
    </source>
</evidence>
<dbReference type="InterPro" id="IPR036582">
    <property type="entry name" value="Mao_N_sf"/>
</dbReference>
<keyword evidence="11 17" id="KW-0560">Oxidoreductase</keyword>
<comment type="similarity">
    <text evidence="5 17">Belongs to the copper/topaquinone oxidase family.</text>
</comment>
<comment type="cofactor">
    <cofactor evidence="3">
        <name>Mn(2+)</name>
        <dbReference type="ChEBI" id="CHEBI:29035"/>
    </cofactor>
</comment>
<feature type="active site" description="Proton acceptor" evidence="15">
    <location>
        <position position="458"/>
    </location>
</feature>
<dbReference type="InterPro" id="IPR049947">
    <property type="entry name" value="Cu_Am_Ox_Cu-bd"/>
</dbReference>
<comment type="PTM">
    <text evidence="16 17">Topaquinone (TPQ) is generated by copper-dependent autoxidation of a specific tyrosyl residue.</text>
</comment>
<evidence type="ECO:0000256" key="18">
    <source>
        <dbReference type="SAM" id="MobiDB-lite"/>
    </source>
</evidence>
<dbReference type="InterPro" id="IPR015800">
    <property type="entry name" value="Cu_amine_oxidase_N2"/>
</dbReference>
<dbReference type="SUPFAM" id="SSF49998">
    <property type="entry name" value="Amine oxidase catalytic domain"/>
    <property type="match status" value="1"/>
</dbReference>
<dbReference type="HOGENOM" id="CLU_011500_5_0_6"/>
<dbReference type="Pfam" id="PF01179">
    <property type="entry name" value="Cu_amine_oxid"/>
    <property type="match status" value="1"/>
</dbReference>
<accession>G8LNM2</accession>
<evidence type="ECO:0000256" key="11">
    <source>
        <dbReference type="ARBA" id="ARBA00023002"/>
    </source>
</evidence>
<protein>
    <recommendedName>
        <fullName evidence="17">Amine oxidase</fullName>
        <ecNumber evidence="17">1.4.3.-</ecNumber>
    </recommendedName>
</protein>
<dbReference type="AlphaFoldDB" id="G8LNM2"/>
<feature type="domain" description="Copper amine oxidase N2-terminal" evidence="20">
    <location>
        <begin position="169"/>
        <end position="254"/>
    </location>
</feature>
<feature type="domain" description="Copper amine oxidase-like N-terminal" evidence="22">
    <location>
        <begin position="79"/>
        <end position="155"/>
    </location>
</feature>
<evidence type="ECO:0000256" key="8">
    <source>
        <dbReference type="ARBA" id="ARBA00022729"/>
    </source>
</evidence>
<dbReference type="EMBL" id="CP002886">
    <property type="protein sequence ID" value="AEW73488.1"/>
    <property type="molecule type" value="Genomic_DNA"/>
</dbReference>
<feature type="domain" description="Copper amine oxidase N3-terminal" evidence="21">
    <location>
        <begin position="261"/>
        <end position="361"/>
    </location>
</feature>
<dbReference type="Pfam" id="PF07833">
    <property type="entry name" value="Cu_amine_oxidN1"/>
    <property type="match status" value="1"/>
</dbReference>
<dbReference type="InterPro" id="IPR049948">
    <property type="entry name" value="Cu_Am_ox_TPQ-bd"/>
</dbReference>
<evidence type="ECO:0000256" key="7">
    <source>
        <dbReference type="ARBA" id="ARBA00022723"/>
    </source>
</evidence>
<dbReference type="Pfam" id="PF02728">
    <property type="entry name" value="Cu_amine_oxidN3"/>
    <property type="match status" value="1"/>
</dbReference>
<gene>
    <name evidence="23" type="primary">tynA</name>
    <name evidence="23" type="ORF">EcWSU1_02051</name>
</gene>
<dbReference type="Pfam" id="PF02727">
    <property type="entry name" value="Cu_amine_oxidN2"/>
    <property type="match status" value="1"/>
</dbReference>
<dbReference type="SUPFAM" id="SSF54416">
    <property type="entry name" value="Amine oxidase N-terminal region"/>
    <property type="match status" value="2"/>
</dbReference>
<dbReference type="Gene3D" id="3.30.457.10">
    <property type="entry name" value="Copper amine oxidase-like, N-terminal domain"/>
    <property type="match status" value="1"/>
</dbReference>
<evidence type="ECO:0000256" key="3">
    <source>
        <dbReference type="ARBA" id="ARBA00001936"/>
    </source>
</evidence>
<evidence type="ECO:0000313" key="24">
    <source>
        <dbReference type="Proteomes" id="UP000007838"/>
    </source>
</evidence>
<evidence type="ECO:0000256" key="2">
    <source>
        <dbReference type="ARBA" id="ARBA00001935"/>
    </source>
</evidence>
<comment type="cofactor">
    <cofactor evidence="17">
        <name>Cu cation</name>
        <dbReference type="ChEBI" id="CHEBI:23378"/>
    </cofactor>
    <text evidence="17">Contains 1 topaquinone per subunit.</text>
</comment>
<evidence type="ECO:0000259" key="19">
    <source>
        <dbReference type="Pfam" id="PF01179"/>
    </source>
</evidence>
<dbReference type="InterPro" id="IPR000269">
    <property type="entry name" value="Cu_amine_oxidase"/>
</dbReference>
<keyword evidence="7 17" id="KW-0479">Metal-binding</keyword>
<evidence type="ECO:0000256" key="16">
    <source>
        <dbReference type="PIRSR" id="PIRSR600269-51"/>
    </source>
</evidence>
<keyword evidence="13" id="KW-0464">Manganese</keyword>
<feature type="active site" description="Schiff-base intermediate with substrate; via topaquinone" evidence="15">
    <location>
        <position position="541"/>
    </location>
</feature>
<proteinExistence type="inferred from homology"/>
<dbReference type="InterPro" id="IPR015802">
    <property type="entry name" value="Cu_amine_oxidase_N3"/>
</dbReference>
<evidence type="ECO:0000256" key="9">
    <source>
        <dbReference type="ARBA" id="ARBA00022764"/>
    </source>
</evidence>
<evidence type="ECO:0000256" key="10">
    <source>
        <dbReference type="ARBA" id="ARBA00022772"/>
    </source>
</evidence>
<dbReference type="Proteomes" id="UP000007838">
    <property type="component" value="Chromosome"/>
</dbReference>
<dbReference type="FunFam" id="3.10.450.40:FF:000025">
    <property type="entry name" value="Primary amine oxidase"/>
    <property type="match status" value="1"/>
</dbReference>
<dbReference type="InterPro" id="IPR015798">
    <property type="entry name" value="Cu_amine_oxidase_C"/>
</dbReference>
<comment type="cofactor">
    <cofactor evidence="1">
        <name>Ca(2+)</name>
        <dbReference type="ChEBI" id="CHEBI:29108"/>
    </cofactor>
</comment>